<dbReference type="RefSeq" id="WP_133582225.1">
    <property type="nucleotide sequence ID" value="NZ_SNYJ01000026.1"/>
</dbReference>
<dbReference type="PROSITE" id="PS51257">
    <property type="entry name" value="PROKAR_LIPOPROTEIN"/>
    <property type="match status" value="1"/>
</dbReference>
<sequence>MIYKRSFSLLLAAVVLAGCNPVLNNNEDDEVIQREDEEQQQTTPSIIPTVQISEQFYRTVLPFKPGAARGLIVNNISNRLDINVFETGLLRLSQQPFPTDDYFYQEGQYITAEDINTWTQRQNDEGKGLNPPLSGEGNLEQQNNQNPEYLSHILEQNFLTKNENDEYQLGGISIGLSLNSVHYFNQEDGFPRQTDIPRETVLAKGKEMANTILQELRTREGLAEVPILIGIFEESPRNTVQPGTFISSGIAESGEASIGDWSGVNSQYVVFPSNEATENHYSDADKMTMFQEDIAMYFPNYVGVIGRGLYRGDELQKMMIDIPITFYGKAETIGFTQYVAGLVEEYFPKYVEVEVNITTLDKPQSLIVRESKEEPFVYIYE</sequence>
<dbReference type="Gene3D" id="3.10.570.10">
    <property type="entry name" value="sex pheromone staph- cam373 precursor domain"/>
    <property type="match status" value="1"/>
</dbReference>
<evidence type="ECO:0000256" key="1">
    <source>
        <dbReference type="SAM" id="MobiDB-lite"/>
    </source>
</evidence>
<name>A0A4R6TTD4_9BACI</name>
<dbReference type="AlphaFoldDB" id="A0A4R6TTD4"/>
<dbReference type="OrthoDB" id="9795361at2"/>
<organism evidence="3 4">
    <name type="scientific">Aureibacillus halotolerans</name>
    <dbReference type="NCBI Taxonomy" id="1508390"/>
    <lineage>
        <taxon>Bacteria</taxon>
        <taxon>Bacillati</taxon>
        <taxon>Bacillota</taxon>
        <taxon>Bacilli</taxon>
        <taxon>Bacillales</taxon>
        <taxon>Bacillaceae</taxon>
        <taxon>Aureibacillus</taxon>
    </lineage>
</organism>
<dbReference type="Proteomes" id="UP000295632">
    <property type="component" value="Unassembled WGS sequence"/>
</dbReference>
<evidence type="ECO:0000313" key="3">
    <source>
        <dbReference type="EMBL" id="TDQ34164.1"/>
    </source>
</evidence>
<reference evidence="3 4" key="1">
    <citation type="submission" date="2019-03" db="EMBL/GenBank/DDBJ databases">
        <title>Genomic Encyclopedia of Type Strains, Phase IV (KMG-IV): sequencing the most valuable type-strain genomes for metagenomic binning, comparative biology and taxonomic classification.</title>
        <authorList>
            <person name="Goeker M."/>
        </authorList>
    </citation>
    <scope>NUCLEOTIDE SEQUENCE [LARGE SCALE GENOMIC DNA]</scope>
    <source>
        <strain evidence="3 4">DSM 28697</strain>
    </source>
</reference>
<feature type="chain" id="PRO_5020203861" evidence="2">
    <location>
        <begin position="25"/>
        <end position="381"/>
    </location>
</feature>
<dbReference type="PIRSF" id="PIRSF012509">
    <property type="entry name" value="CamS"/>
    <property type="match status" value="1"/>
</dbReference>
<proteinExistence type="predicted"/>
<protein>
    <submittedName>
        <fullName evidence="3">Protein involved in sex pheromone biosynthesis</fullName>
    </submittedName>
</protein>
<dbReference type="Pfam" id="PF07537">
    <property type="entry name" value="CamS"/>
    <property type="match status" value="1"/>
</dbReference>
<dbReference type="CDD" id="cd13441">
    <property type="entry name" value="CamS_repeat_1"/>
    <property type="match status" value="1"/>
</dbReference>
<comment type="caution">
    <text evidence="3">The sequence shown here is derived from an EMBL/GenBank/DDBJ whole genome shotgun (WGS) entry which is preliminary data.</text>
</comment>
<gene>
    <name evidence="3" type="ORF">EV213_12629</name>
</gene>
<evidence type="ECO:0000313" key="4">
    <source>
        <dbReference type="Proteomes" id="UP000295632"/>
    </source>
</evidence>
<keyword evidence="2" id="KW-0732">Signal</keyword>
<dbReference type="EMBL" id="SNYJ01000026">
    <property type="protein sequence ID" value="TDQ34164.1"/>
    <property type="molecule type" value="Genomic_DNA"/>
</dbReference>
<keyword evidence="4" id="KW-1185">Reference proteome</keyword>
<dbReference type="InterPro" id="IPR011426">
    <property type="entry name" value="CamS"/>
</dbReference>
<feature type="signal peptide" evidence="2">
    <location>
        <begin position="1"/>
        <end position="24"/>
    </location>
</feature>
<feature type="region of interest" description="Disordered" evidence="1">
    <location>
        <begin position="122"/>
        <end position="143"/>
    </location>
</feature>
<accession>A0A4R6TTD4</accession>
<dbReference type="CDD" id="cd13440">
    <property type="entry name" value="CamS_repeat_2"/>
    <property type="match status" value="1"/>
</dbReference>
<evidence type="ECO:0000256" key="2">
    <source>
        <dbReference type="SAM" id="SignalP"/>
    </source>
</evidence>